<dbReference type="AlphaFoldDB" id="A0A0F9JZR3"/>
<organism evidence="1">
    <name type="scientific">marine sediment metagenome</name>
    <dbReference type="NCBI Taxonomy" id="412755"/>
    <lineage>
        <taxon>unclassified sequences</taxon>
        <taxon>metagenomes</taxon>
        <taxon>ecological metagenomes</taxon>
    </lineage>
</organism>
<name>A0A0F9JZR3_9ZZZZ</name>
<sequence>MRGLVISVLVSCIAAGPVGGRRANRVANESTCFD</sequence>
<feature type="non-terminal residue" evidence="1">
    <location>
        <position position="34"/>
    </location>
</feature>
<dbReference type="EMBL" id="LAZR01009013">
    <property type="protein sequence ID" value="KKM75233.1"/>
    <property type="molecule type" value="Genomic_DNA"/>
</dbReference>
<protein>
    <submittedName>
        <fullName evidence="1">Uncharacterized protein</fullName>
    </submittedName>
</protein>
<comment type="caution">
    <text evidence="1">The sequence shown here is derived from an EMBL/GenBank/DDBJ whole genome shotgun (WGS) entry which is preliminary data.</text>
</comment>
<accession>A0A0F9JZR3</accession>
<proteinExistence type="predicted"/>
<evidence type="ECO:0000313" key="1">
    <source>
        <dbReference type="EMBL" id="KKM75233.1"/>
    </source>
</evidence>
<reference evidence="1" key="1">
    <citation type="journal article" date="2015" name="Nature">
        <title>Complex archaea that bridge the gap between prokaryotes and eukaryotes.</title>
        <authorList>
            <person name="Spang A."/>
            <person name="Saw J.H."/>
            <person name="Jorgensen S.L."/>
            <person name="Zaremba-Niedzwiedzka K."/>
            <person name="Martijn J."/>
            <person name="Lind A.E."/>
            <person name="van Eijk R."/>
            <person name="Schleper C."/>
            <person name="Guy L."/>
            <person name="Ettema T.J."/>
        </authorList>
    </citation>
    <scope>NUCLEOTIDE SEQUENCE</scope>
</reference>
<gene>
    <name evidence="1" type="ORF">LCGC14_1392370</name>
</gene>